<keyword evidence="1" id="KW-0472">Membrane</keyword>
<feature type="transmembrane region" description="Helical" evidence="1">
    <location>
        <begin position="40"/>
        <end position="59"/>
    </location>
</feature>
<keyword evidence="1" id="KW-1133">Transmembrane helix</keyword>
<comment type="caution">
    <text evidence="2">The sequence shown here is derived from an EMBL/GenBank/DDBJ whole genome shotgun (WGS) entry which is preliminary data.</text>
</comment>
<dbReference type="Proteomes" id="UP000307574">
    <property type="component" value="Unassembled WGS sequence"/>
</dbReference>
<name>A0A4U1YTL9_9VIBR</name>
<accession>A0A4U1YTL9</accession>
<dbReference type="RefSeq" id="WP_102506026.1">
    <property type="nucleotide sequence ID" value="NZ_JBFRRD010000126.1"/>
</dbReference>
<evidence type="ECO:0000313" key="2">
    <source>
        <dbReference type="EMBL" id="TKF24029.1"/>
    </source>
</evidence>
<gene>
    <name evidence="2" type="ORF">FCV50_23175</name>
</gene>
<evidence type="ECO:0000256" key="1">
    <source>
        <dbReference type="SAM" id="Phobius"/>
    </source>
</evidence>
<feature type="transmembrane region" description="Helical" evidence="1">
    <location>
        <begin position="6"/>
        <end position="28"/>
    </location>
</feature>
<dbReference type="AlphaFoldDB" id="A0A4U1YTL9"/>
<organism evidence="2 3">
    <name type="scientific">Vibrio kanaloae</name>
    <dbReference type="NCBI Taxonomy" id="170673"/>
    <lineage>
        <taxon>Bacteria</taxon>
        <taxon>Pseudomonadati</taxon>
        <taxon>Pseudomonadota</taxon>
        <taxon>Gammaproteobacteria</taxon>
        <taxon>Vibrionales</taxon>
        <taxon>Vibrionaceae</taxon>
        <taxon>Vibrio</taxon>
    </lineage>
</organism>
<evidence type="ECO:0000313" key="3">
    <source>
        <dbReference type="Proteomes" id="UP000307574"/>
    </source>
</evidence>
<dbReference type="EMBL" id="SYUV01000141">
    <property type="protein sequence ID" value="TKF24029.1"/>
    <property type="molecule type" value="Genomic_DNA"/>
</dbReference>
<protein>
    <submittedName>
        <fullName evidence="2">Uncharacterized protein</fullName>
    </submittedName>
</protein>
<proteinExistence type="predicted"/>
<reference evidence="2 3" key="1">
    <citation type="submission" date="2019-04" db="EMBL/GenBank/DDBJ databases">
        <title>A reverse ecology approach based on a biological definition of microbial populations.</title>
        <authorList>
            <person name="Arevalo P."/>
            <person name="Vaninsberghe D."/>
            <person name="Elsherbini J."/>
            <person name="Gore J."/>
            <person name="Polz M."/>
        </authorList>
    </citation>
    <scope>NUCLEOTIDE SEQUENCE [LARGE SCALE GENOMIC DNA]</scope>
    <source>
        <strain evidence="2 3">10N.261.46.F4</strain>
    </source>
</reference>
<sequence>MGIGLLLLGLILGGKYLLGGFVVSFIFVQVNENFSSKKKLLIIIISSVVCFVFGFFWGINQALKSYISPKLNAQHPIAMTKPSLLPNYLFKPERLNKGSYMLIRGKKPRDSEVFSEIIFSNSKCTKKFRDVHVTTNFSTTPDSFELHIPHKVSLTESCFGDISEINVRAKNQYADLYGFANIRILVAGNSLFYQQKKKEFFLKSKTNVKANNCGAINNSVMVCNYYVDGELVGGVSGGRYNNEEWFSELIIEKSNGSYPDINYDIIAGKHYNIMRHSAFSYYQNLAHNLNSLDLFTVLLQPEIYTGDH</sequence>
<keyword evidence="1" id="KW-0812">Transmembrane</keyword>